<keyword evidence="2" id="KW-0805">Transcription regulation</keyword>
<dbReference type="RefSeq" id="WP_202828613.1">
    <property type="nucleotide sequence ID" value="NZ_JAEUXJ010000021.1"/>
</dbReference>
<feature type="domain" description="HTH lysR-type" evidence="5">
    <location>
        <begin position="11"/>
        <end position="68"/>
    </location>
</feature>
<dbReference type="SUPFAM" id="SSF46785">
    <property type="entry name" value="Winged helix' DNA-binding domain"/>
    <property type="match status" value="1"/>
</dbReference>
<dbReference type="PANTHER" id="PTHR30419:SF8">
    <property type="entry name" value="NITROGEN ASSIMILATION TRANSCRIPTIONAL ACTIVATOR-RELATED"/>
    <property type="match status" value="1"/>
</dbReference>
<gene>
    <name evidence="6" type="ORF">JMJ55_26430</name>
</gene>
<dbReference type="PRINTS" id="PR00039">
    <property type="entry name" value="HTHLYSR"/>
</dbReference>
<comment type="caution">
    <text evidence="6">The sequence shown here is derived from an EMBL/GenBank/DDBJ whole genome shotgun (WGS) entry which is preliminary data.</text>
</comment>
<accession>A0ABS1VCK1</accession>
<evidence type="ECO:0000256" key="3">
    <source>
        <dbReference type="ARBA" id="ARBA00023125"/>
    </source>
</evidence>
<name>A0ABS1VCK1_9PROT</name>
<dbReference type="InterPro" id="IPR036388">
    <property type="entry name" value="WH-like_DNA-bd_sf"/>
</dbReference>
<evidence type="ECO:0000256" key="4">
    <source>
        <dbReference type="ARBA" id="ARBA00023163"/>
    </source>
</evidence>
<evidence type="ECO:0000256" key="2">
    <source>
        <dbReference type="ARBA" id="ARBA00023015"/>
    </source>
</evidence>
<reference evidence="6 7" key="1">
    <citation type="submission" date="2021-01" db="EMBL/GenBank/DDBJ databases">
        <title>Belnapia mucosa sp. nov. and Belnapia arida sp. nov., isolated from the Tabernas Desert (Almeria, Spain).</title>
        <authorList>
            <person name="Molina-Menor E."/>
            <person name="Vidal-Verdu A."/>
            <person name="Calonge A."/>
            <person name="Satari L."/>
            <person name="Pereto Magraner J."/>
            <person name="Porcar Miralles M."/>
        </authorList>
    </citation>
    <scope>NUCLEOTIDE SEQUENCE [LARGE SCALE GENOMIC DNA]</scope>
    <source>
        <strain evidence="6 7">T6</strain>
    </source>
</reference>
<dbReference type="InterPro" id="IPR005119">
    <property type="entry name" value="LysR_subst-bd"/>
</dbReference>
<evidence type="ECO:0000313" key="6">
    <source>
        <dbReference type="EMBL" id="MBL6458871.1"/>
    </source>
</evidence>
<dbReference type="PROSITE" id="PS50931">
    <property type="entry name" value="HTH_LYSR"/>
    <property type="match status" value="1"/>
</dbReference>
<dbReference type="CDD" id="cd05466">
    <property type="entry name" value="PBP2_LTTR_substrate"/>
    <property type="match status" value="1"/>
</dbReference>
<keyword evidence="7" id="KW-1185">Reference proteome</keyword>
<comment type="similarity">
    <text evidence="1">Belongs to the LysR transcriptional regulatory family.</text>
</comment>
<dbReference type="Gene3D" id="3.40.190.290">
    <property type="match status" value="1"/>
</dbReference>
<dbReference type="PANTHER" id="PTHR30419">
    <property type="entry name" value="HTH-TYPE TRANSCRIPTIONAL REGULATOR YBHD"/>
    <property type="match status" value="1"/>
</dbReference>
<dbReference type="InterPro" id="IPR036390">
    <property type="entry name" value="WH_DNA-bd_sf"/>
</dbReference>
<keyword evidence="4" id="KW-0804">Transcription</keyword>
<organism evidence="6 7">
    <name type="scientific">Belnapia mucosa</name>
    <dbReference type="NCBI Taxonomy" id="2804532"/>
    <lineage>
        <taxon>Bacteria</taxon>
        <taxon>Pseudomonadati</taxon>
        <taxon>Pseudomonadota</taxon>
        <taxon>Alphaproteobacteria</taxon>
        <taxon>Acetobacterales</taxon>
        <taxon>Roseomonadaceae</taxon>
        <taxon>Belnapia</taxon>
    </lineage>
</organism>
<evidence type="ECO:0000259" key="5">
    <source>
        <dbReference type="PROSITE" id="PS50931"/>
    </source>
</evidence>
<keyword evidence="3" id="KW-0238">DNA-binding</keyword>
<sequence>MDWTDRIGRRIKLRDLHVLLAVVECGSMAKAAESLAITHPVVSKTISDLERTLGVQLFDRSAKGVELTAYGQILLDSGAMVFDELRQGLRRIEHLADPGEGELRIGCPDIMNAGVIPPLVDEFLRRWPKVRLHVLYAETGAGQFQLLRERRVDLLVGRLPMSSTEEDLAVECLFDEPFLAFAAMGSSWARRRRIALAELMGEAWTLPPYDSVPGVLIAGIFRASGLEPPRTSVVTQSANLSAALVGTGNFVGLLPSSVLHFSAKRLSLKGLPVQLPDTRISVSVITLKRRTLSPLAELFVQCAREVTKPLS</sequence>
<dbReference type="InterPro" id="IPR050950">
    <property type="entry name" value="HTH-type_LysR_regulators"/>
</dbReference>
<dbReference type="SUPFAM" id="SSF53850">
    <property type="entry name" value="Periplasmic binding protein-like II"/>
    <property type="match status" value="1"/>
</dbReference>
<dbReference type="Proteomes" id="UP000606490">
    <property type="component" value="Unassembled WGS sequence"/>
</dbReference>
<dbReference type="Pfam" id="PF00126">
    <property type="entry name" value="HTH_1"/>
    <property type="match status" value="1"/>
</dbReference>
<proteinExistence type="inferred from homology"/>
<protein>
    <submittedName>
        <fullName evidence="6">LysR family transcriptional regulator</fullName>
    </submittedName>
</protein>
<dbReference type="Pfam" id="PF03466">
    <property type="entry name" value="LysR_substrate"/>
    <property type="match status" value="1"/>
</dbReference>
<evidence type="ECO:0000256" key="1">
    <source>
        <dbReference type="ARBA" id="ARBA00009437"/>
    </source>
</evidence>
<dbReference type="InterPro" id="IPR000847">
    <property type="entry name" value="LysR_HTH_N"/>
</dbReference>
<dbReference type="EMBL" id="JAEUXJ010000021">
    <property type="protein sequence ID" value="MBL6458871.1"/>
    <property type="molecule type" value="Genomic_DNA"/>
</dbReference>
<dbReference type="Gene3D" id="1.10.10.10">
    <property type="entry name" value="Winged helix-like DNA-binding domain superfamily/Winged helix DNA-binding domain"/>
    <property type="match status" value="1"/>
</dbReference>
<evidence type="ECO:0000313" key="7">
    <source>
        <dbReference type="Proteomes" id="UP000606490"/>
    </source>
</evidence>